<evidence type="ECO:0000313" key="4">
    <source>
        <dbReference type="Proteomes" id="UP000249341"/>
    </source>
</evidence>
<dbReference type="Proteomes" id="UP000249341">
    <property type="component" value="Unassembled WGS sequence"/>
</dbReference>
<proteinExistence type="predicted"/>
<feature type="transmembrane region" description="Helical" evidence="2">
    <location>
        <begin position="102"/>
        <end position="121"/>
    </location>
</feature>
<protein>
    <submittedName>
        <fullName evidence="3">Uncharacterized protein</fullName>
    </submittedName>
</protein>
<sequence>MARKRNRRPSTRQHDTAASRPEAPTERENPFAGVQRTGLWNLQILAAALSIALGILSVLTISQGGVSGVRLVPHLMCAVGAVCGAGFFFSKPYPALMRSLQIAAAAFTVLGVGGLVIAAGSG</sequence>
<reference evidence="3 4" key="1">
    <citation type="submission" date="2018-06" db="EMBL/GenBank/DDBJ databases">
        <title>Genomic Encyclopedia of Type Strains, Phase III (KMG-III): the genomes of soil and plant-associated and newly described type strains.</title>
        <authorList>
            <person name="Whitman W."/>
        </authorList>
    </citation>
    <scope>NUCLEOTIDE SEQUENCE [LARGE SCALE GENOMIC DNA]</scope>
    <source>
        <strain evidence="3 4">CGMCC 4.7090</strain>
    </source>
</reference>
<feature type="compositionally biased region" description="Basic and acidic residues" evidence="1">
    <location>
        <begin position="12"/>
        <end position="29"/>
    </location>
</feature>
<keyword evidence="4" id="KW-1185">Reference proteome</keyword>
<accession>A0A327ZC27</accession>
<dbReference type="EMBL" id="QLMJ01000009">
    <property type="protein sequence ID" value="RAK35639.1"/>
    <property type="molecule type" value="Genomic_DNA"/>
</dbReference>
<evidence type="ECO:0000256" key="1">
    <source>
        <dbReference type="SAM" id="MobiDB-lite"/>
    </source>
</evidence>
<keyword evidence="2" id="KW-0812">Transmembrane</keyword>
<keyword evidence="2" id="KW-1133">Transmembrane helix</keyword>
<feature type="compositionally biased region" description="Basic residues" evidence="1">
    <location>
        <begin position="1"/>
        <end position="11"/>
    </location>
</feature>
<evidence type="ECO:0000256" key="2">
    <source>
        <dbReference type="SAM" id="Phobius"/>
    </source>
</evidence>
<feature type="region of interest" description="Disordered" evidence="1">
    <location>
        <begin position="1"/>
        <end position="30"/>
    </location>
</feature>
<dbReference type="AlphaFoldDB" id="A0A327ZC27"/>
<name>A0A327ZC27_9ACTN</name>
<keyword evidence="2" id="KW-0472">Membrane</keyword>
<gene>
    <name evidence="3" type="ORF">B0I29_109112</name>
</gene>
<dbReference type="RefSeq" id="WP_111650660.1">
    <property type="nucleotide sequence ID" value="NZ_JACHWI010000006.1"/>
</dbReference>
<feature type="transmembrane region" description="Helical" evidence="2">
    <location>
        <begin position="39"/>
        <end position="59"/>
    </location>
</feature>
<organism evidence="3 4">
    <name type="scientific">Actinoplanes lutulentus</name>
    <dbReference type="NCBI Taxonomy" id="1287878"/>
    <lineage>
        <taxon>Bacteria</taxon>
        <taxon>Bacillati</taxon>
        <taxon>Actinomycetota</taxon>
        <taxon>Actinomycetes</taxon>
        <taxon>Micromonosporales</taxon>
        <taxon>Micromonosporaceae</taxon>
        <taxon>Actinoplanes</taxon>
    </lineage>
</organism>
<evidence type="ECO:0000313" key="3">
    <source>
        <dbReference type="EMBL" id="RAK35639.1"/>
    </source>
</evidence>
<comment type="caution">
    <text evidence="3">The sequence shown here is derived from an EMBL/GenBank/DDBJ whole genome shotgun (WGS) entry which is preliminary data.</text>
</comment>
<feature type="transmembrane region" description="Helical" evidence="2">
    <location>
        <begin position="71"/>
        <end position="90"/>
    </location>
</feature>